<accession>A0ABR4BJS8</accession>
<gene>
    <name evidence="2" type="ORF">ABVK25_001562</name>
</gene>
<feature type="compositionally biased region" description="Polar residues" evidence="1">
    <location>
        <begin position="246"/>
        <end position="287"/>
    </location>
</feature>
<name>A0ABR4BJS8_9LECA</name>
<sequence>MSQNQQLEDVYPGFYEPDEHGWIQKTCLEISLIFPPDSIARGDVPLTHQEKEAPIFTKNLKELYNSIVNGLLGEPDSPADGLGSYYDEETEEEEDHEEPKTPLQQETYQPLRHLCAIDMDLVNPMVQYFVLKPKLGDTTIKNPLEEAEQAEDLYRCDKSGDYEYHKAGPLIIPTPIDSNIGNREFEPAGLDHPYYSAALGYEIAEPDAEYLNHTQPSREDKDDHASLNPEAASFAMNPTAPVFVPGQQSKSTPAAETPRLTPSTAQRSIPTASSGNPTPRARSSQLGRYSYSAPDLNEETPRVQPTQPGSHAFGANASRADDPYGMTPRVPPPQPGRYPDPLVGFGGLLPRNTLDVLAQFNSTARPAADHGNMPNNTPPQPERYSIPPIRPTGDHANRFSDIPGLDDPNPPLRKLSAEEKAEAEAEMAALMSVYDEIDKYGEPNAAFQIYKPRFPGEAFEDHSDRYYNTDPDPNVTPLYGSLAGMHYNSRTGFFHGDGAPRPEPQRPDGTFPNMYNPRARARATDFQNADPARLREDILHVQHQQFVDNALEGVEENDLERTEFYPCDKKWYTAGQMAEAGHECVPPNRGPELGRSVVLPDLMSATRMKNVREIVHKYGQSSRWMILPSNNVTATPVARAADGDLTVMKIPFFGEDTDDEEMMKKRIYFEGVVVRDFGLTRGKYAHCYEL</sequence>
<feature type="region of interest" description="Disordered" evidence="1">
    <location>
        <begin position="240"/>
        <end position="335"/>
    </location>
</feature>
<evidence type="ECO:0000256" key="1">
    <source>
        <dbReference type="SAM" id="MobiDB-lite"/>
    </source>
</evidence>
<keyword evidence="3" id="KW-1185">Reference proteome</keyword>
<feature type="compositionally biased region" description="Acidic residues" evidence="1">
    <location>
        <begin position="86"/>
        <end position="96"/>
    </location>
</feature>
<comment type="caution">
    <text evidence="2">The sequence shown here is derived from an EMBL/GenBank/DDBJ whole genome shotgun (WGS) entry which is preliminary data.</text>
</comment>
<dbReference type="Proteomes" id="UP001590951">
    <property type="component" value="Unassembled WGS sequence"/>
</dbReference>
<organism evidence="2 3">
    <name type="scientific">Lepraria finkii</name>
    <dbReference type="NCBI Taxonomy" id="1340010"/>
    <lineage>
        <taxon>Eukaryota</taxon>
        <taxon>Fungi</taxon>
        <taxon>Dikarya</taxon>
        <taxon>Ascomycota</taxon>
        <taxon>Pezizomycotina</taxon>
        <taxon>Lecanoromycetes</taxon>
        <taxon>OSLEUM clade</taxon>
        <taxon>Lecanoromycetidae</taxon>
        <taxon>Lecanorales</taxon>
        <taxon>Lecanorineae</taxon>
        <taxon>Stereocaulaceae</taxon>
        <taxon>Lepraria</taxon>
    </lineage>
</organism>
<evidence type="ECO:0000313" key="3">
    <source>
        <dbReference type="Proteomes" id="UP001590951"/>
    </source>
</evidence>
<dbReference type="EMBL" id="JBHFEH010000003">
    <property type="protein sequence ID" value="KAL2057945.1"/>
    <property type="molecule type" value="Genomic_DNA"/>
</dbReference>
<proteinExistence type="predicted"/>
<evidence type="ECO:0000313" key="2">
    <source>
        <dbReference type="EMBL" id="KAL2057945.1"/>
    </source>
</evidence>
<protein>
    <submittedName>
        <fullName evidence="2">Uncharacterized protein</fullName>
    </submittedName>
</protein>
<feature type="region of interest" description="Disordered" evidence="1">
    <location>
        <begin position="365"/>
        <end position="413"/>
    </location>
</feature>
<feature type="region of interest" description="Disordered" evidence="1">
    <location>
        <begin position="72"/>
        <end position="105"/>
    </location>
</feature>
<reference evidence="2 3" key="1">
    <citation type="submission" date="2024-09" db="EMBL/GenBank/DDBJ databases">
        <title>Rethinking Asexuality: The Enigmatic Case of Functional Sexual Genes in Lepraria (Stereocaulaceae).</title>
        <authorList>
            <person name="Doellman M."/>
            <person name="Sun Y."/>
            <person name="Barcenas-Pena A."/>
            <person name="Lumbsch H.T."/>
            <person name="Grewe F."/>
        </authorList>
    </citation>
    <scope>NUCLEOTIDE SEQUENCE [LARGE SCALE GENOMIC DNA]</scope>
    <source>
        <strain evidence="2 3">Grewe 0041</strain>
    </source>
</reference>